<dbReference type="HOGENOM" id="CLU_540749_0_0_1"/>
<dbReference type="EMBL" id="KI966448">
    <property type="protein sequence ID" value="EWC43899.1"/>
    <property type="molecule type" value="Genomic_DNA"/>
</dbReference>
<evidence type="ECO:0000313" key="1">
    <source>
        <dbReference type="EMBL" id="EWC43899.1"/>
    </source>
</evidence>
<accession>W7HLF5</accession>
<gene>
    <name evidence="1" type="ORF">DRE_01251</name>
</gene>
<name>W7HLF5_9PEZI</name>
<protein>
    <recommendedName>
        <fullName evidence="3">F-box domain-containing protein</fullName>
    </recommendedName>
</protein>
<proteinExistence type="predicted"/>
<dbReference type="OrthoDB" id="5369090at2759"/>
<dbReference type="Proteomes" id="UP000024837">
    <property type="component" value="Unassembled WGS sequence"/>
</dbReference>
<dbReference type="InterPro" id="IPR036047">
    <property type="entry name" value="F-box-like_dom_sf"/>
</dbReference>
<evidence type="ECO:0000313" key="2">
    <source>
        <dbReference type="Proteomes" id="UP000024837"/>
    </source>
</evidence>
<organism evidence="1 2">
    <name type="scientific">Drechslerella stenobrocha 248</name>
    <dbReference type="NCBI Taxonomy" id="1043628"/>
    <lineage>
        <taxon>Eukaryota</taxon>
        <taxon>Fungi</taxon>
        <taxon>Dikarya</taxon>
        <taxon>Ascomycota</taxon>
        <taxon>Pezizomycotina</taxon>
        <taxon>Orbiliomycetes</taxon>
        <taxon>Orbiliales</taxon>
        <taxon>Orbiliaceae</taxon>
        <taxon>Drechslerella</taxon>
    </lineage>
</organism>
<keyword evidence="2" id="KW-1185">Reference proteome</keyword>
<dbReference type="AlphaFoldDB" id="W7HLF5"/>
<dbReference type="SUPFAM" id="SSF81383">
    <property type="entry name" value="F-box domain"/>
    <property type="match status" value="1"/>
</dbReference>
<reference evidence="1 2" key="1">
    <citation type="submission" date="2013-05" db="EMBL/GenBank/DDBJ databases">
        <title>Drechslerella stenobrocha genome reveals carnivorous origination and mechanical trapping mechanism of predatory fungi.</title>
        <authorList>
            <person name="Liu X."/>
            <person name="Zhang W."/>
            <person name="Liu K."/>
        </authorList>
    </citation>
    <scope>NUCLEOTIDE SEQUENCE [LARGE SCALE GENOMIC DNA]</scope>
    <source>
        <strain evidence="1 2">248</strain>
    </source>
</reference>
<sequence length="448" mass="52258">MDSSNNNTKDGSPHDMLDPSFVDLFAEEAPPEWTVEDMQALSAICGSPTQEPAPFQSLPVELVEHIAYNLVQFRDIRALAGTCVQFQRILFDSANHLFWYRWAKAPHSQCRWDLGVYRRNRAYQNTIVNQQSGRRRKRCQICMARALNGMAFKMKICMDCWEDVGLPANRLFFFNSVNFTGIPRQYVHDSYLEAEDNGSRREWALLYFFKPGALRNQFEQAIYGPNLEERPQDLIRFTRDVFNHISTSLVHIQRTMGWRFSSHYHYNDRTRRDKWYAAHVDDLISPHEVIQRALQRAISARIGKDWKLRGPYVKLPPASQLYGEGTEFQAQFPKTKCELQKTEEYVREFGEDPDNFHKCDVECERQKRAAMFKKIYWPQAEERLLRMLIGESAIRLTPEEVEKFRPDTAPRRKSGTQEIVDKGLAACKWLIPELDGDYIALPGKSRGQ</sequence>
<evidence type="ECO:0008006" key="3">
    <source>
        <dbReference type="Google" id="ProtNLM"/>
    </source>
</evidence>